<protein>
    <submittedName>
        <fullName evidence="2">Uncharacterized protein</fullName>
    </submittedName>
</protein>
<evidence type="ECO:0000313" key="2">
    <source>
        <dbReference type="EMBL" id="RZC56464.1"/>
    </source>
</evidence>
<feature type="chain" id="PRO_5021378915" evidence="1">
    <location>
        <begin position="23"/>
        <end position="96"/>
    </location>
</feature>
<dbReference type="AlphaFoldDB" id="A0A4Y7J5P9"/>
<organism evidence="2 3">
    <name type="scientific">Papaver somniferum</name>
    <name type="common">Opium poppy</name>
    <dbReference type="NCBI Taxonomy" id="3469"/>
    <lineage>
        <taxon>Eukaryota</taxon>
        <taxon>Viridiplantae</taxon>
        <taxon>Streptophyta</taxon>
        <taxon>Embryophyta</taxon>
        <taxon>Tracheophyta</taxon>
        <taxon>Spermatophyta</taxon>
        <taxon>Magnoliopsida</taxon>
        <taxon>Ranunculales</taxon>
        <taxon>Papaveraceae</taxon>
        <taxon>Papaveroideae</taxon>
        <taxon>Papaver</taxon>
    </lineage>
</organism>
<reference evidence="2 3" key="1">
    <citation type="journal article" date="2018" name="Science">
        <title>The opium poppy genome and morphinan production.</title>
        <authorList>
            <person name="Guo L."/>
            <person name="Winzer T."/>
            <person name="Yang X."/>
            <person name="Li Y."/>
            <person name="Ning Z."/>
            <person name="He Z."/>
            <person name="Teodor R."/>
            <person name="Lu Y."/>
            <person name="Bowser T.A."/>
            <person name="Graham I.A."/>
            <person name="Ye K."/>
        </authorList>
    </citation>
    <scope>NUCLEOTIDE SEQUENCE [LARGE SCALE GENOMIC DNA]</scope>
    <source>
        <strain evidence="3">cv. HN1</strain>
        <tissue evidence="2">Leaves</tissue>
    </source>
</reference>
<feature type="signal peptide" evidence="1">
    <location>
        <begin position="1"/>
        <end position="22"/>
    </location>
</feature>
<dbReference type="STRING" id="3469.A0A4Y7J5P9"/>
<evidence type="ECO:0000313" key="3">
    <source>
        <dbReference type="Proteomes" id="UP000316621"/>
    </source>
</evidence>
<evidence type="ECO:0000256" key="1">
    <source>
        <dbReference type="SAM" id="SignalP"/>
    </source>
</evidence>
<sequence length="96" mass="10638">MRKCFGIHFLVLYVDRIAYVQSLKEEAIPDPDQPAITKENAILSIDGVLYIKGLACPRRRGRIRASRGQGVVEELSAEELGLGMAKAPWKNSPSNN</sequence>
<dbReference type="EMBL" id="CM010717">
    <property type="protein sequence ID" value="RZC56464.1"/>
    <property type="molecule type" value="Genomic_DNA"/>
</dbReference>
<dbReference type="Proteomes" id="UP000316621">
    <property type="component" value="Chromosome 3"/>
</dbReference>
<accession>A0A4Y7J5P9</accession>
<keyword evidence="3" id="KW-1185">Reference proteome</keyword>
<name>A0A4Y7J5P9_PAPSO</name>
<gene>
    <name evidence="2" type="ORF">C5167_015333</name>
</gene>
<keyword evidence="1" id="KW-0732">Signal</keyword>
<proteinExistence type="predicted"/>
<dbReference type="Gramene" id="RZC56464">
    <property type="protein sequence ID" value="RZC56464"/>
    <property type="gene ID" value="C5167_015333"/>
</dbReference>